<dbReference type="EMBL" id="KI271589">
    <property type="protein sequence ID" value="ERL65048.1"/>
    <property type="molecule type" value="Genomic_DNA"/>
</dbReference>
<dbReference type="GO" id="GO:0006207">
    <property type="term" value="P:'de novo' pyrimidine nucleobase biosynthetic process"/>
    <property type="evidence" value="ECO:0007669"/>
    <property type="project" value="InterPro"/>
</dbReference>
<evidence type="ECO:0000259" key="2">
    <source>
        <dbReference type="SMART" id="SM00934"/>
    </source>
</evidence>
<dbReference type="SMART" id="SM00934">
    <property type="entry name" value="OMPdecase"/>
    <property type="match status" value="1"/>
</dbReference>
<dbReference type="OrthoDB" id="43475at2"/>
<dbReference type="GO" id="GO:0004590">
    <property type="term" value="F:orotidine-5'-phosphate decarboxylase activity"/>
    <property type="evidence" value="ECO:0007669"/>
    <property type="project" value="InterPro"/>
</dbReference>
<proteinExistence type="predicted"/>
<dbReference type="InterPro" id="IPR011060">
    <property type="entry name" value="RibuloseP-bd_barrel"/>
</dbReference>
<dbReference type="Gene3D" id="3.20.20.70">
    <property type="entry name" value="Aldolase class I"/>
    <property type="match status" value="1"/>
</dbReference>
<feature type="domain" description="Orotidine 5'-phosphate decarboxylase" evidence="2">
    <location>
        <begin position="2"/>
        <end position="202"/>
    </location>
</feature>
<dbReference type="GO" id="GO:0019854">
    <property type="term" value="P:L-ascorbic acid catabolic process"/>
    <property type="evidence" value="ECO:0007669"/>
    <property type="project" value="TreeGrafter"/>
</dbReference>
<organism evidence="3 4">
    <name type="scientific">Schleiferilactobacillus shenzhenensis LY-73</name>
    <dbReference type="NCBI Taxonomy" id="1231336"/>
    <lineage>
        <taxon>Bacteria</taxon>
        <taxon>Bacillati</taxon>
        <taxon>Bacillota</taxon>
        <taxon>Bacilli</taxon>
        <taxon>Lactobacillales</taxon>
        <taxon>Lactobacillaceae</taxon>
        <taxon>Schleiferilactobacillus</taxon>
    </lineage>
</organism>
<dbReference type="PANTHER" id="PTHR35039:SF3">
    <property type="entry name" value="3-KETO-L-GULONATE-6-PHOSPHATE DECARBOXYLASE SGBH-RELATED"/>
    <property type="match status" value="1"/>
</dbReference>
<dbReference type="InterPro" id="IPR013785">
    <property type="entry name" value="Aldolase_TIM"/>
</dbReference>
<name>U4TT36_9LACO</name>
<sequence>MQLQAAIDRLSLDDAAALAKQLDGVVDIVEMGTSLVKDYGYHGMITMRAAVQRSRLLVDLKTIDEGAYEFTQGFQAGADILTVMGASSHATIAAVAAVTQAAQRTMMIDLMETTADKQAAISDFPEAIYCLHHSTDRQDKMAPTATVAAFHQQFPSLKHLAIAGGVDQAGAAALATQGLTDIVIVGSAITKANDPAAAAHDLMEVVHK</sequence>
<dbReference type="PANTHER" id="PTHR35039">
    <property type="entry name" value="3-KETO-L-GULONATE-6-PHOSPHATE DECARBOXYLASE SGBH-RELATED"/>
    <property type="match status" value="1"/>
</dbReference>
<dbReference type="SUPFAM" id="SSF51366">
    <property type="entry name" value="Ribulose-phoshate binding barrel"/>
    <property type="match status" value="1"/>
</dbReference>
<dbReference type="InterPro" id="IPR001754">
    <property type="entry name" value="OMPdeCOase_dom"/>
</dbReference>
<evidence type="ECO:0000313" key="3">
    <source>
        <dbReference type="EMBL" id="ERL65048.1"/>
    </source>
</evidence>
<protein>
    <submittedName>
        <fullName evidence="3">SgbH</fullName>
    </submittedName>
</protein>
<reference evidence="4" key="1">
    <citation type="journal article" date="2013" name="Genome Announc.">
        <title>Whole-Genome Sequencing of Lactobacillus shenzhenensis Strain LY-73T.</title>
        <authorList>
            <person name="Lin Z."/>
            <person name="Liu Z."/>
            <person name="Yang R."/>
            <person name="Zou Y."/>
            <person name="Wan D."/>
            <person name="Chen J."/>
            <person name="Guo M."/>
            <person name="Zhao J."/>
            <person name="Fang C."/>
            <person name="Yang R."/>
            <person name="Liu F."/>
        </authorList>
    </citation>
    <scope>NUCLEOTIDE SEQUENCE [LARGE SCALE GENOMIC DNA]</scope>
    <source>
        <strain evidence="4">LY-73</strain>
    </source>
</reference>
<keyword evidence="4" id="KW-1185">Reference proteome</keyword>
<accession>U4TT36</accession>
<dbReference type="AlphaFoldDB" id="U4TT36"/>
<dbReference type="GO" id="GO:0033982">
    <property type="term" value="F:3-dehydro-L-gulonate-6-phosphate decarboxylase activity"/>
    <property type="evidence" value="ECO:0007669"/>
    <property type="project" value="TreeGrafter"/>
</dbReference>
<dbReference type="Proteomes" id="UP000030647">
    <property type="component" value="Unassembled WGS sequence"/>
</dbReference>
<dbReference type="eggNOG" id="COG0269">
    <property type="taxonomic scope" value="Bacteria"/>
</dbReference>
<dbReference type="STRING" id="1231336.L248_2986"/>
<dbReference type="RefSeq" id="WP_022529571.1">
    <property type="nucleotide sequence ID" value="NZ_KI271589.1"/>
</dbReference>
<evidence type="ECO:0000256" key="1">
    <source>
        <dbReference type="ARBA" id="ARBA00023239"/>
    </source>
</evidence>
<evidence type="ECO:0000313" key="4">
    <source>
        <dbReference type="Proteomes" id="UP000030647"/>
    </source>
</evidence>
<keyword evidence="1" id="KW-0456">Lyase</keyword>
<gene>
    <name evidence="3" type="primary">sgbH</name>
    <name evidence="3" type="ORF">L248_2986</name>
</gene>
<dbReference type="Pfam" id="PF00215">
    <property type="entry name" value="OMPdecase"/>
    <property type="match status" value="1"/>
</dbReference>
<dbReference type="HOGENOM" id="CLU_081825_1_0_9"/>